<feature type="domain" description="Putative Se/S carrier protein-like" evidence="1">
    <location>
        <begin position="6"/>
        <end position="72"/>
    </location>
</feature>
<dbReference type="KEGG" id="piv:NCTC13079_01306"/>
<organism evidence="2 3">
    <name type="scientific">Aedoeadaptatus ivorii</name>
    <dbReference type="NCBI Taxonomy" id="54006"/>
    <lineage>
        <taxon>Bacteria</taxon>
        <taxon>Bacillati</taxon>
        <taxon>Bacillota</taxon>
        <taxon>Tissierellia</taxon>
        <taxon>Tissierellales</taxon>
        <taxon>Peptoniphilaceae</taxon>
        <taxon>Aedoeadaptatus</taxon>
    </lineage>
</organism>
<evidence type="ECO:0000313" key="2">
    <source>
        <dbReference type="EMBL" id="VEJ36110.1"/>
    </source>
</evidence>
<evidence type="ECO:0000313" key="3">
    <source>
        <dbReference type="Proteomes" id="UP000269544"/>
    </source>
</evidence>
<dbReference type="Pfam" id="PF11823">
    <property type="entry name" value="Se_S_carrier"/>
    <property type="match status" value="1"/>
</dbReference>
<gene>
    <name evidence="2" type="ORF">NCTC13079_01306</name>
</gene>
<dbReference type="EMBL" id="LR134523">
    <property type="protein sequence ID" value="VEJ36110.1"/>
    <property type="molecule type" value="Genomic_DNA"/>
</dbReference>
<dbReference type="InterPro" id="IPR021778">
    <property type="entry name" value="Se/S_carrier-like"/>
</dbReference>
<evidence type="ECO:0000259" key="1">
    <source>
        <dbReference type="Pfam" id="PF11823"/>
    </source>
</evidence>
<keyword evidence="3" id="KW-1185">Reference proteome</keyword>
<sequence>MQETEWIVTFESITDAMAFEVAAAEEGLTGKIIPLPDVLSAGCGYAWREAAPGEEALKAFLARGAVAYESLIELER</sequence>
<protein>
    <submittedName>
        <fullName evidence="2">Protein of uncharacterized function (DUF3343)</fullName>
    </submittedName>
</protein>
<proteinExistence type="predicted"/>
<dbReference type="AlphaFoldDB" id="A0A3S5BWI2"/>
<reference evidence="2 3" key="1">
    <citation type="submission" date="2018-12" db="EMBL/GenBank/DDBJ databases">
        <authorList>
            <consortium name="Pathogen Informatics"/>
        </authorList>
    </citation>
    <scope>NUCLEOTIDE SEQUENCE [LARGE SCALE GENOMIC DNA]</scope>
    <source>
        <strain evidence="2 3">NCTC13079</strain>
    </source>
</reference>
<dbReference type="OrthoDB" id="3192849at2"/>
<dbReference type="RefSeq" id="WP_126465953.1">
    <property type="nucleotide sequence ID" value="NZ_JAUSWF010000007.1"/>
</dbReference>
<name>A0A3S5BWI2_9FIRM</name>
<accession>A0A3S5BWI2</accession>
<dbReference type="Proteomes" id="UP000269544">
    <property type="component" value="Chromosome"/>
</dbReference>